<accession>A0A0F9FW42</accession>
<feature type="non-terminal residue" evidence="1">
    <location>
        <position position="349"/>
    </location>
</feature>
<comment type="caution">
    <text evidence="1">The sequence shown here is derived from an EMBL/GenBank/DDBJ whole genome shotgun (WGS) entry which is preliminary data.</text>
</comment>
<organism evidence="1">
    <name type="scientific">marine sediment metagenome</name>
    <dbReference type="NCBI Taxonomy" id="412755"/>
    <lineage>
        <taxon>unclassified sequences</taxon>
        <taxon>metagenomes</taxon>
        <taxon>ecological metagenomes</taxon>
    </lineage>
</organism>
<sequence>MTVSLNKYFNSDEVWAASLEPTGFPNRTDNQISFVSGTRVFTLEPSNGSFTYWLRGVERRVTSALTVTIADTTGLHFIVINSVGALEESTILWGYSDNEVMVATIYWRAGGNDELIGDERHGLTMDWSTHEYLHFTVGTAFEEGLTGTFNDNNTFTITAGKIHDQDIVHSISEQTTARILYRDGVTGTWFFDASGTDYFKETAGIIQYDNNGVLTDVSNGSHVAYWAFAVNDPIDHIYLIVGQRQDTTLANATATSLGLTNPLGTAFGGLATTSLPIDNQMLVSNGSIYAFSTIPACNTSTEKLIFATTTKTWSCQTDAGAGGGITDWAGLSDTDIKVFTEDDTNVTLT</sequence>
<gene>
    <name evidence="1" type="ORF">LCGC14_1902720</name>
</gene>
<reference evidence="1" key="1">
    <citation type="journal article" date="2015" name="Nature">
        <title>Complex archaea that bridge the gap between prokaryotes and eukaryotes.</title>
        <authorList>
            <person name="Spang A."/>
            <person name="Saw J.H."/>
            <person name="Jorgensen S.L."/>
            <person name="Zaremba-Niedzwiedzka K."/>
            <person name="Martijn J."/>
            <person name="Lind A.E."/>
            <person name="van Eijk R."/>
            <person name="Schleper C."/>
            <person name="Guy L."/>
            <person name="Ettema T.J."/>
        </authorList>
    </citation>
    <scope>NUCLEOTIDE SEQUENCE</scope>
</reference>
<evidence type="ECO:0000313" key="1">
    <source>
        <dbReference type="EMBL" id="KKL90639.1"/>
    </source>
</evidence>
<dbReference type="EMBL" id="LAZR01019957">
    <property type="protein sequence ID" value="KKL90639.1"/>
    <property type="molecule type" value="Genomic_DNA"/>
</dbReference>
<dbReference type="AlphaFoldDB" id="A0A0F9FW42"/>
<proteinExistence type="predicted"/>
<protein>
    <submittedName>
        <fullName evidence="1">Uncharacterized protein</fullName>
    </submittedName>
</protein>
<name>A0A0F9FW42_9ZZZZ</name>